<feature type="coiled-coil region" evidence="1">
    <location>
        <begin position="182"/>
        <end position="216"/>
    </location>
</feature>
<dbReference type="GO" id="GO:0097542">
    <property type="term" value="C:ciliary tip"/>
    <property type="evidence" value="ECO:0007669"/>
    <property type="project" value="TreeGrafter"/>
</dbReference>
<feature type="region of interest" description="Disordered" evidence="2">
    <location>
        <begin position="488"/>
        <end position="530"/>
    </location>
</feature>
<name>N6U579_DENPD</name>
<evidence type="ECO:0000256" key="1">
    <source>
        <dbReference type="SAM" id="Coils"/>
    </source>
</evidence>
<dbReference type="PANTHER" id="PTHR46518">
    <property type="entry name" value="COILED-COIL DOMAIN-CONTAINING PROTEIN 151"/>
    <property type="match status" value="1"/>
</dbReference>
<dbReference type="PANTHER" id="PTHR46518:SF1">
    <property type="entry name" value="OUTER DYNEIN ARM-DOCKING COMPLEX SUBUNIT 3"/>
    <property type="match status" value="1"/>
</dbReference>
<evidence type="ECO:0000256" key="2">
    <source>
        <dbReference type="SAM" id="MobiDB-lite"/>
    </source>
</evidence>
<feature type="non-terminal residue" evidence="3">
    <location>
        <position position="1"/>
    </location>
</feature>
<feature type="compositionally biased region" description="Basic and acidic residues" evidence="2">
    <location>
        <begin position="505"/>
        <end position="514"/>
    </location>
</feature>
<dbReference type="GO" id="GO:0003341">
    <property type="term" value="P:cilium movement"/>
    <property type="evidence" value="ECO:0007669"/>
    <property type="project" value="InterPro"/>
</dbReference>
<proteinExistence type="predicted"/>
<evidence type="ECO:0000313" key="3">
    <source>
        <dbReference type="EMBL" id="ENN75796.1"/>
    </source>
</evidence>
<feature type="region of interest" description="Disordered" evidence="2">
    <location>
        <begin position="280"/>
        <end position="302"/>
    </location>
</feature>
<dbReference type="GO" id="GO:0035253">
    <property type="term" value="C:ciliary rootlet"/>
    <property type="evidence" value="ECO:0007669"/>
    <property type="project" value="TreeGrafter"/>
</dbReference>
<dbReference type="GO" id="GO:0036064">
    <property type="term" value="C:ciliary basal body"/>
    <property type="evidence" value="ECO:0007669"/>
    <property type="project" value="TreeGrafter"/>
</dbReference>
<sequence>MDEEKAEELRKLNKKILEIKKKIQLSEGQRRALFEDCESERKSNVDEILHLKKEIASLVVVLHESKSSVAKHRLQTSRLENIVGPLSEKTCSEVKKRLDLQIIDKSKKLDLLAYQLKKRRRLLSHLGEEYQRFSSKEEKKELAVKVDQPVYQATREFQNSIHAVEVQIREANHIRHKYGEIRRCLKDDAAKFESRIKSLETELKQQSADTEKLLKVAPILEEATRRRGQARGILLKEERLAAAAANQRDQEAAEGRRLVSERKVELEKLEKRLFLRGRLPARPEPEGAEADVEEEKSETPPHPVELKSQEFELLKRATGGTSTQEVLDKFQAQKQTQNRLNELRNKSEKDKRMIEKQIESLRAKLDEYKYSESRDADKKSGGLERLQLEIAHQHSRSDSYRKETTSRKQALTSVLLNLHGLRSLVNPVAASDETPSGMMAGFVLDVKELVRRYAKYKLLEKPDDDAGRIEHVEANLPTPYSGLIRRTPQPQMMGAPSPGPPPGKAHFEARERSEGVLAGSEDEEEVPSRSFLKRQAQLVIDAKSRRRNLRIQLPKRN</sequence>
<keyword evidence="1" id="KW-0175">Coiled coil</keyword>
<dbReference type="InterPro" id="IPR033192">
    <property type="entry name" value="ODAD3"/>
</dbReference>
<organism evidence="3">
    <name type="scientific">Dendroctonus ponderosae</name>
    <name type="common">Mountain pine beetle</name>
    <dbReference type="NCBI Taxonomy" id="77166"/>
    <lineage>
        <taxon>Eukaryota</taxon>
        <taxon>Metazoa</taxon>
        <taxon>Ecdysozoa</taxon>
        <taxon>Arthropoda</taxon>
        <taxon>Hexapoda</taxon>
        <taxon>Insecta</taxon>
        <taxon>Pterygota</taxon>
        <taxon>Neoptera</taxon>
        <taxon>Endopterygota</taxon>
        <taxon>Coleoptera</taxon>
        <taxon>Polyphaga</taxon>
        <taxon>Cucujiformia</taxon>
        <taxon>Curculionidae</taxon>
        <taxon>Scolytinae</taxon>
        <taxon>Dendroctonus</taxon>
    </lineage>
</organism>
<reference evidence="3" key="1">
    <citation type="journal article" date="2013" name="Genome Biol.">
        <title>Draft genome of the mountain pine beetle, Dendroctonus ponderosae Hopkins, a major forest pest.</title>
        <authorList>
            <person name="Keeling C.I."/>
            <person name="Yuen M.M."/>
            <person name="Liao N.Y."/>
            <person name="Docking T.R."/>
            <person name="Chan S.K."/>
            <person name="Taylor G.A."/>
            <person name="Palmquist D.L."/>
            <person name="Jackman S.D."/>
            <person name="Nguyen A."/>
            <person name="Li M."/>
            <person name="Henderson H."/>
            <person name="Janes J.K."/>
            <person name="Zhao Y."/>
            <person name="Pandoh P."/>
            <person name="Moore R."/>
            <person name="Sperling F.A."/>
            <person name="Huber D.P."/>
            <person name="Birol I."/>
            <person name="Jones S.J."/>
            <person name="Bohlmann J."/>
        </authorList>
    </citation>
    <scope>NUCLEOTIDE SEQUENCE</scope>
</reference>
<feature type="compositionally biased region" description="Acidic residues" evidence="2">
    <location>
        <begin position="286"/>
        <end position="296"/>
    </location>
</feature>
<feature type="coiled-coil region" evidence="1">
    <location>
        <begin position="333"/>
        <end position="371"/>
    </location>
</feature>
<dbReference type="HOGENOM" id="CLU_489408_0_0_1"/>
<dbReference type="OrthoDB" id="10255247at2759"/>
<dbReference type="GO" id="GO:0036158">
    <property type="term" value="P:outer dynein arm assembly"/>
    <property type="evidence" value="ECO:0007669"/>
    <property type="project" value="InterPro"/>
</dbReference>
<protein>
    <submittedName>
        <fullName evidence="3">Uncharacterized protein</fullName>
    </submittedName>
</protein>
<accession>N6U579</accession>
<gene>
    <name evidence="3" type="ORF">YQE_07753</name>
</gene>
<dbReference type="AlphaFoldDB" id="N6U579"/>
<feature type="coiled-coil region" evidence="1">
    <location>
        <begin position="2"/>
        <end position="29"/>
    </location>
</feature>
<dbReference type="OMA" id="NMGEKPP"/>
<dbReference type="EMBL" id="KB741002">
    <property type="protein sequence ID" value="ENN75796.1"/>
    <property type="molecule type" value="Genomic_DNA"/>
</dbReference>